<accession>W0RCE9</accession>
<evidence type="ECO:0000313" key="2">
    <source>
        <dbReference type="EMBL" id="AHG88000.1"/>
    </source>
</evidence>
<dbReference type="KEGG" id="gba:J421_0463"/>
<keyword evidence="3" id="KW-1185">Reference proteome</keyword>
<dbReference type="Proteomes" id="UP000019151">
    <property type="component" value="Chromosome"/>
</dbReference>
<organism evidence="2 3">
    <name type="scientific">Gemmatirosa kalamazoonensis</name>
    <dbReference type="NCBI Taxonomy" id="861299"/>
    <lineage>
        <taxon>Bacteria</taxon>
        <taxon>Pseudomonadati</taxon>
        <taxon>Gemmatimonadota</taxon>
        <taxon>Gemmatimonadia</taxon>
        <taxon>Gemmatimonadales</taxon>
        <taxon>Gemmatimonadaceae</taxon>
        <taxon>Gemmatirosa</taxon>
    </lineage>
</organism>
<dbReference type="STRING" id="861299.J421_0463"/>
<sequence>MPLPLDKTLKREILIDGVPHTVTVGPRGVKVTAKGFRIGRGLSWRAILALGAEEGPEPPGRTSGAPAGEP</sequence>
<evidence type="ECO:0000256" key="1">
    <source>
        <dbReference type="SAM" id="MobiDB-lite"/>
    </source>
</evidence>
<protein>
    <submittedName>
        <fullName evidence="2">Uncharacterized protein</fullName>
    </submittedName>
</protein>
<gene>
    <name evidence="2" type="ORF">J421_0463</name>
</gene>
<dbReference type="AlphaFoldDB" id="W0RCE9"/>
<proteinExistence type="predicted"/>
<feature type="region of interest" description="Disordered" evidence="1">
    <location>
        <begin position="51"/>
        <end position="70"/>
    </location>
</feature>
<name>W0RCE9_9BACT</name>
<dbReference type="EMBL" id="CP007128">
    <property type="protein sequence ID" value="AHG88000.1"/>
    <property type="molecule type" value="Genomic_DNA"/>
</dbReference>
<evidence type="ECO:0000313" key="3">
    <source>
        <dbReference type="Proteomes" id="UP000019151"/>
    </source>
</evidence>
<dbReference type="InParanoid" id="W0RCE9"/>
<reference evidence="2 3" key="1">
    <citation type="journal article" date="2014" name="Genome Announc.">
        <title>Genome Sequence and Methylome of Soil Bacterium Gemmatirosa kalamazoonensis KBS708T, a Member of the Rarely Cultivated Gemmatimonadetes Phylum.</title>
        <authorList>
            <person name="Debruyn J.M."/>
            <person name="Radosevich M."/>
            <person name="Wommack K.E."/>
            <person name="Polson S.W."/>
            <person name="Hauser L.J."/>
            <person name="Fawaz M.N."/>
            <person name="Korlach J."/>
            <person name="Tsai Y.C."/>
        </authorList>
    </citation>
    <scope>NUCLEOTIDE SEQUENCE [LARGE SCALE GENOMIC DNA]</scope>
    <source>
        <strain evidence="2 3">KBS708</strain>
    </source>
</reference>
<dbReference type="HOGENOM" id="CLU_2752061_0_0_0"/>